<keyword evidence="4" id="KW-1185">Reference proteome</keyword>
<proteinExistence type="predicted"/>
<accession>A0A0T9UHX9</accession>
<dbReference type="EMBL" id="CQEM01000013">
    <property type="protein sequence ID" value="CNL43484.1"/>
    <property type="molecule type" value="Genomic_DNA"/>
</dbReference>
<reference evidence="2" key="2">
    <citation type="submission" date="2015-03" db="EMBL/GenBank/DDBJ databases">
        <authorList>
            <person name="Murphy D."/>
        </authorList>
    </citation>
    <scope>NUCLEOTIDE SEQUENCE [LARGE SCALE GENOMIC DNA]</scope>
    <source>
        <strain evidence="2">IP27925</strain>
    </source>
</reference>
<dbReference type="GeneID" id="61902244"/>
<dbReference type="EMBL" id="CP011975">
    <property type="protein sequence ID" value="AKP34848.1"/>
    <property type="molecule type" value="Genomic_DNA"/>
</dbReference>
<evidence type="ECO:0000313" key="1">
    <source>
        <dbReference type="EMBL" id="AKP34848.1"/>
    </source>
</evidence>
<reference evidence="1 4" key="1">
    <citation type="journal article" date="2015" name="Genome Announc.">
        <title>De Novo Genome Sequence of Yersinia aleksiciae Y159T.</title>
        <authorList>
            <person name="Sprague L.D."/>
            <person name="Neubauer H."/>
        </authorList>
    </citation>
    <scope>NUCLEOTIDE SEQUENCE [LARGE SCALE GENOMIC DNA]</scope>
    <source>
        <strain evidence="1 4">159</strain>
    </source>
</reference>
<evidence type="ECO:0000313" key="4">
    <source>
        <dbReference type="Proteomes" id="UP000069914"/>
    </source>
</evidence>
<gene>
    <name evidence="2" type="primary">rhiA</name>
    <name evidence="1" type="ORF">ACZ76_15625</name>
    <name evidence="2" type="ORF">ERS008460_02861</name>
</gene>
<dbReference type="KEGG" id="yak:ACZ76_15625"/>
<reference evidence="3" key="3">
    <citation type="submission" date="2015-03" db="EMBL/GenBank/DDBJ databases">
        <authorList>
            <consortium name="Pathogen Informatics"/>
        </authorList>
    </citation>
    <scope>NUCLEOTIDE SEQUENCE [LARGE SCALE GENOMIC DNA]</scope>
    <source>
        <strain evidence="3">IP27925</strain>
    </source>
</reference>
<name>A0A0T9UHX9_YERAE</name>
<dbReference type="RefSeq" id="WP_048619747.1">
    <property type="nucleotide sequence ID" value="NZ_CABHQD010000418.1"/>
</dbReference>
<evidence type="ECO:0000313" key="2">
    <source>
        <dbReference type="EMBL" id="CNL43484.1"/>
    </source>
</evidence>
<protein>
    <submittedName>
        <fullName evidence="2">Protein RhiA</fullName>
    </submittedName>
</protein>
<evidence type="ECO:0000313" key="3">
    <source>
        <dbReference type="Proteomes" id="UP000040088"/>
    </source>
</evidence>
<sequence length="216" mass="23482">MSNTLDLSTYSSDGTPYQVKFINQSPSAWIVYLYQKMPNQPSDIFSLAWQASPFKVAPNSFFTFKWSIDYSFIWGRTGTLTDGVVFEAGAVLNADPAGNNQVTFDTANNTPMFSHLSSGGQAGKLTILEGSHMQNNIYSTGIGMSGQGTFVQQVLTNTTQIYTPEPLYYIAAGQGVQMGQVLAQTVTNASELKYSGNVYSLVATLSETQQWSIVSA</sequence>
<dbReference type="OrthoDB" id="2661796at2"/>
<organism evidence="2 3">
    <name type="scientific">Yersinia aleksiciae</name>
    <dbReference type="NCBI Taxonomy" id="263819"/>
    <lineage>
        <taxon>Bacteria</taxon>
        <taxon>Pseudomonadati</taxon>
        <taxon>Pseudomonadota</taxon>
        <taxon>Gammaproteobacteria</taxon>
        <taxon>Enterobacterales</taxon>
        <taxon>Yersiniaceae</taxon>
        <taxon>Yersinia</taxon>
    </lineage>
</organism>
<dbReference type="Proteomes" id="UP000040088">
    <property type="component" value="Unassembled WGS sequence"/>
</dbReference>
<dbReference type="Proteomes" id="UP000069914">
    <property type="component" value="Chromosome"/>
</dbReference>
<dbReference type="AlphaFoldDB" id="A0A0T9UHX9"/>